<evidence type="ECO:0000256" key="3">
    <source>
        <dbReference type="ARBA" id="ARBA00011906"/>
    </source>
</evidence>
<comment type="similarity">
    <text evidence="2">Belongs to the tyrosinase family.</text>
</comment>
<dbReference type="Proteomes" id="UP000698800">
    <property type="component" value="Unassembled WGS sequence"/>
</dbReference>
<evidence type="ECO:0000256" key="1">
    <source>
        <dbReference type="ARBA" id="ARBA00001973"/>
    </source>
</evidence>
<evidence type="ECO:0000256" key="2">
    <source>
        <dbReference type="ARBA" id="ARBA00009928"/>
    </source>
</evidence>
<dbReference type="EC" id="1.14.18.1" evidence="3"/>
<comment type="catalytic activity">
    <reaction evidence="10">
        <text>L-tyrosine + O2 = L-dopaquinone + H2O</text>
        <dbReference type="Rhea" id="RHEA:18117"/>
        <dbReference type="ChEBI" id="CHEBI:15377"/>
        <dbReference type="ChEBI" id="CHEBI:15379"/>
        <dbReference type="ChEBI" id="CHEBI:57924"/>
        <dbReference type="ChEBI" id="CHEBI:58315"/>
        <dbReference type="EC" id="1.14.18.1"/>
    </reaction>
</comment>
<comment type="cofactor">
    <cofactor evidence="1">
        <name>Cu(2+)</name>
        <dbReference type="ChEBI" id="CHEBI:29036"/>
    </cofactor>
</comment>
<dbReference type="EMBL" id="JAGHQL010000086">
    <property type="protein sequence ID" value="KAH0539087.1"/>
    <property type="molecule type" value="Genomic_DNA"/>
</dbReference>
<evidence type="ECO:0000313" key="14">
    <source>
        <dbReference type="Proteomes" id="UP000698800"/>
    </source>
</evidence>
<comment type="caution">
    <text evidence="13">The sequence shown here is derived from an EMBL/GenBank/DDBJ whole genome shotgun (WGS) entry which is preliminary data.</text>
</comment>
<evidence type="ECO:0000256" key="4">
    <source>
        <dbReference type="ARBA" id="ARBA00022723"/>
    </source>
</evidence>
<keyword evidence="8" id="KW-0470">Melanin biosynthesis</keyword>
<feature type="signal peptide" evidence="11">
    <location>
        <begin position="1"/>
        <end position="15"/>
    </location>
</feature>
<evidence type="ECO:0000256" key="11">
    <source>
        <dbReference type="SAM" id="SignalP"/>
    </source>
</evidence>
<dbReference type="Pfam" id="PF00264">
    <property type="entry name" value="Tyrosinase"/>
    <property type="match status" value="1"/>
</dbReference>
<dbReference type="Pfam" id="PF18132">
    <property type="entry name" value="Tyrosinase_C"/>
    <property type="match status" value="1"/>
</dbReference>
<organism evidence="13 14">
    <name type="scientific">Glutinoglossum americanum</name>
    <dbReference type="NCBI Taxonomy" id="1670608"/>
    <lineage>
        <taxon>Eukaryota</taxon>
        <taxon>Fungi</taxon>
        <taxon>Dikarya</taxon>
        <taxon>Ascomycota</taxon>
        <taxon>Pezizomycotina</taxon>
        <taxon>Geoglossomycetes</taxon>
        <taxon>Geoglossales</taxon>
        <taxon>Geoglossaceae</taxon>
        <taxon>Glutinoglossum</taxon>
    </lineage>
</organism>
<evidence type="ECO:0000313" key="13">
    <source>
        <dbReference type="EMBL" id="KAH0539087.1"/>
    </source>
</evidence>
<evidence type="ECO:0000259" key="12">
    <source>
        <dbReference type="PROSITE" id="PS00498"/>
    </source>
</evidence>
<evidence type="ECO:0000256" key="5">
    <source>
        <dbReference type="ARBA" id="ARBA00023002"/>
    </source>
</evidence>
<comment type="catalytic activity">
    <reaction evidence="9">
        <text>2 L-dopa + O2 = 2 L-dopaquinone + 2 H2O</text>
        <dbReference type="Rhea" id="RHEA:34287"/>
        <dbReference type="ChEBI" id="CHEBI:15377"/>
        <dbReference type="ChEBI" id="CHEBI:15379"/>
        <dbReference type="ChEBI" id="CHEBI:57504"/>
        <dbReference type="ChEBI" id="CHEBI:57924"/>
        <dbReference type="EC" id="1.14.18.1"/>
    </reaction>
</comment>
<evidence type="ECO:0000256" key="10">
    <source>
        <dbReference type="ARBA" id="ARBA00048881"/>
    </source>
</evidence>
<dbReference type="Gene3D" id="1.10.1280.10">
    <property type="entry name" value="Di-copper center containing domain from catechol oxidase"/>
    <property type="match status" value="1"/>
</dbReference>
<dbReference type="PANTHER" id="PTHR11474:SF76">
    <property type="entry name" value="SHKT DOMAIN-CONTAINING PROTEIN"/>
    <property type="match status" value="1"/>
</dbReference>
<dbReference type="InterPro" id="IPR050316">
    <property type="entry name" value="Tyrosinase/Hemocyanin"/>
</dbReference>
<evidence type="ECO:0000256" key="6">
    <source>
        <dbReference type="ARBA" id="ARBA00023008"/>
    </source>
</evidence>
<dbReference type="OrthoDB" id="1658288at2759"/>
<dbReference type="InterPro" id="IPR041640">
    <property type="entry name" value="Tyrosinase_C"/>
</dbReference>
<sequence>MVFCLTSLCLSPASLLELRIGFADGAGAKGGVTLNGERPDRSEFRDFQNTGEPFDLYIQALDWFQGTEQPELLSFFQVAAAEYPEGPTRTRYQAAAVTFRIPYWDWAYNATMPDLVNSPTIEVNTKNGPQTLRNPLAAYVFHPKPDASVFPTNEMVSVPSLSLTPPTHLTAPYKWWSSTAQQGSQYSQTVRRPDGNGNSQPDAINAVLNSNAGSLHDRIYLLLSRETEYSAFSNTNGQRSDTNSDSLEAVHNDIHVLVGWGGHMMYVPYSAFDPIFWLHHTNIDRLYAIWQAINPDSYVIDQVSRFNTFTTNSGSTEGVNTALAPFHGPNDIEFTSANSRHTVQFGYTYPEVRDWSKTPAEVKSDAQAAVNRLYGPAGVLTRRGSSIGDVTPPLRIPPGLISDGGYRRWFVNIRLHKFALGGPGIIHIFAGNFSNDPKEWPTDPSLVGSGTIFANPNTTSTSGGDELFVHASIPLTRKLVDAYDKELISSLDPASVTPFLAKYLDWRVTKDGYTAIDPGRVNTLKIYVGSQDVTVPASDTEFPTYGASYSHIECTNGKPGGVDYGDGS</sequence>
<evidence type="ECO:0000256" key="7">
    <source>
        <dbReference type="ARBA" id="ARBA00023033"/>
    </source>
</evidence>
<keyword evidence="4" id="KW-0479">Metal-binding</keyword>
<evidence type="ECO:0000256" key="8">
    <source>
        <dbReference type="ARBA" id="ARBA00023101"/>
    </source>
</evidence>
<evidence type="ECO:0000256" key="9">
    <source>
        <dbReference type="ARBA" id="ARBA00048233"/>
    </source>
</evidence>
<keyword evidence="14" id="KW-1185">Reference proteome</keyword>
<dbReference type="GO" id="GO:0004503">
    <property type="term" value="F:tyrosinase activity"/>
    <property type="evidence" value="ECO:0007669"/>
    <property type="project" value="UniProtKB-EC"/>
</dbReference>
<dbReference type="SUPFAM" id="SSF48056">
    <property type="entry name" value="Di-copper centre-containing domain"/>
    <property type="match status" value="1"/>
</dbReference>
<keyword evidence="5" id="KW-0560">Oxidoreductase</keyword>
<feature type="domain" description="Tyrosinase copper-binding" evidence="12">
    <location>
        <begin position="273"/>
        <end position="284"/>
    </location>
</feature>
<dbReference type="GO" id="GO:0046872">
    <property type="term" value="F:metal ion binding"/>
    <property type="evidence" value="ECO:0007669"/>
    <property type="project" value="UniProtKB-KW"/>
</dbReference>
<protein>
    <recommendedName>
        <fullName evidence="3">tyrosinase</fullName>
        <ecNumber evidence="3">1.14.18.1</ecNumber>
    </recommendedName>
</protein>
<name>A0A9P8L2T7_9PEZI</name>
<gene>
    <name evidence="13" type="ORF">FGG08_004325</name>
</gene>
<reference evidence="13" key="1">
    <citation type="submission" date="2021-03" db="EMBL/GenBank/DDBJ databases">
        <title>Comparative genomics and phylogenomic investigation of the class Geoglossomycetes provide insights into ecological specialization and systematics.</title>
        <authorList>
            <person name="Melie T."/>
            <person name="Pirro S."/>
            <person name="Miller A.N."/>
            <person name="Quandt A."/>
        </authorList>
    </citation>
    <scope>NUCLEOTIDE SEQUENCE</scope>
    <source>
        <strain evidence="13">GBOQ0MN5Z8</strain>
    </source>
</reference>
<dbReference type="PRINTS" id="PR00092">
    <property type="entry name" value="TYROSINASE"/>
</dbReference>
<proteinExistence type="inferred from homology"/>
<dbReference type="Gene3D" id="2.60.310.20">
    <property type="match status" value="1"/>
</dbReference>
<dbReference type="PROSITE" id="PS00498">
    <property type="entry name" value="TYROSINASE_2"/>
    <property type="match status" value="1"/>
</dbReference>
<keyword evidence="6" id="KW-0186">Copper</keyword>
<keyword evidence="7" id="KW-0503">Monooxygenase</keyword>
<dbReference type="InterPro" id="IPR008922">
    <property type="entry name" value="Di-copper_centre_dom_sf"/>
</dbReference>
<dbReference type="AlphaFoldDB" id="A0A9P8L2T7"/>
<dbReference type="PANTHER" id="PTHR11474">
    <property type="entry name" value="TYROSINASE FAMILY MEMBER"/>
    <property type="match status" value="1"/>
</dbReference>
<keyword evidence="11" id="KW-0732">Signal</keyword>
<feature type="chain" id="PRO_5040389782" description="tyrosinase" evidence="11">
    <location>
        <begin position="16"/>
        <end position="568"/>
    </location>
</feature>
<accession>A0A9P8L2T7</accession>
<dbReference type="GO" id="GO:0042438">
    <property type="term" value="P:melanin biosynthetic process"/>
    <property type="evidence" value="ECO:0007669"/>
    <property type="project" value="UniProtKB-KW"/>
</dbReference>
<dbReference type="InterPro" id="IPR002227">
    <property type="entry name" value="Tyrosinase_Cu-bd"/>
</dbReference>